<dbReference type="InterPro" id="IPR011545">
    <property type="entry name" value="DEAD/DEAH_box_helicase_dom"/>
</dbReference>
<proteinExistence type="predicted"/>
<evidence type="ECO:0000313" key="14">
    <source>
        <dbReference type="WBParaSite" id="sdigi.contig25.g2028.t1"/>
    </source>
</evidence>
<evidence type="ECO:0000256" key="3">
    <source>
        <dbReference type="ARBA" id="ARBA00022723"/>
    </source>
</evidence>
<feature type="domain" description="Helicase C-terminal" evidence="11">
    <location>
        <begin position="810"/>
        <end position="975"/>
    </location>
</feature>
<dbReference type="Gene3D" id="3.30.70.360">
    <property type="match status" value="1"/>
</dbReference>
<keyword evidence="7" id="KW-0067">ATP-binding</keyword>
<reference evidence="14" key="1">
    <citation type="submission" date="2022-11" db="UniProtKB">
        <authorList>
            <consortium name="WormBaseParasite"/>
        </authorList>
    </citation>
    <scope>IDENTIFICATION</scope>
</reference>
<keyword evidence="5" id="KW-0378">Hydrolase</keyword>
<keyword evidence="3" id="KW-0479">Metal-binding</keyword>
<evidence type="ECO:0000256" key="6">
    <source>
        <dbReference type="ARBA" id="ARBA00022806"/>
    </source>
</evidence>
<dbReference type="PROSITE" id="PS51195">
    <property type="entry name" value="Q_MOTIF"/>
    <property type="match status" value="1"/>
</dbReference>
<dbReference type="GO" id="GO:0046872">
    <property type="term" value="F:metal ion binding"/>
    <property type="evidence" value="ECO:0007669"/>
    <property type="project" value="UniProtKB-KW"/>
</dbReference>
<evidence type="ECO:0000256" key="2">
    <source>
        <dbReference type="ARBA" id="ARBA00022670"/>
    </source>
</evidence>
<keyword evidence="4" id="KW-0547">Nucleotide-binding</keyword>
<dbReference type="InterPro" id="IPR001261">
    <property type="entry name" value="ArgE/DapE_CS"/>
</dbReference>
<feature type="compositionally biased region" description="Basic and acidic residues" evidence="9">
    <location>
        <begin position="1271"/>
        <end position="1291"/>
    </location>
</feature>
<dbReference type="PROSITE" id="PS00759">
    <property type="entry name" value="ARGE_DAPE_CPG2_2"/>
    <property type="match status" value="1"/>
</dbReference>
<organism evidence="13 14">
    <name type="scientific">Setaria digitata</name>
    <dbReference type="NCBI Taxonomy" id="48799"/>
    <lineage>
        <taxon>Eukaryota</taxon>
        <taxon>Metazoa</taxon>
        <taxon>Ecdysozoa</taxon>
        <taxon>Nematoda</taxon>
        <taxon>Chromadorea</taxon>
        <taxon>Rhabditida</taxon>
        <taxon>Spirurina</taxon>
        <taxon>Spiruromorpha</taxon>
        <taxon>Filarioidea</taxon>
        <taxon>Setariidae</taxon>
        <taxon>Setaria</taxon>
    </lineage>
</organism>
<feature type="domain" description="Helicase ATP-binding" evidence="10">
    <location>
        <begin position="629"/>
        <end position="800"/>
    </location>
</feature>
<dbReference type="InterPro" id="IPR027417">
    <property type="entry name" value="P-loop_NTPase"/>
</dbReference>
<keyword evidence="6" id="KW-0347">Helicase</keyword>
<dbReference type="GO" id="GO:0005524">
    <property type="term" value="F:ATP binding"/>
    <property type="evidence" value="ECO:0007669"/>
    <property type="project" value="UniProtKB-KW"/>
</dbReference>
<keyword evidence="13" id="KW-1185">Reference proteome</keyword>
<dbReference type="Proteomes" id="UP000887581">
    <property type="component" value="Unplaced"/>
</dbReference>
<dbReference type="InterPro" id="IPR051458">
    <property type="entry name" value="Cyt/Met_Dipeptidase"/>
</dbReference>
<dbReference type="GO" id="GO:0003724">
    <property type="term" value="F:RNA helicase activity"/>
    <property type="evidence" value="ECO:0007669"/>
    <property type="project" value="UniProtKB-EC"/>
</dbReference>
<dbReference type="GO" id="GO:0043186">
    <property type="term" value="C:P granule"/>
    <property type="evidence" value="ECO:0007669"/>
    <property type="project" value="UniProtKB-ARBA"/>
</dbReference>
<evidence type="ECO:0000256" key="4">
    <source>
        <dbReference type="ARBA" id="ARBA00022741"/>
    </source>
</evidence>
<dbReference type="SMART" id="SM00487">
    <property type="entry name" value="DEXDc"/>
    <property type="match status" value="1"/>
</dbReference>
<dbReference type="PROSITE" id="PS51194">
    <property type="entry name" value="HELICASE_CTER"/>
    <property type="match status" value="1"/>
</dbReference>
<dbReference type="InterPro" id="IPR000629">
    <property type="entry name" value="RNA-helicase_DEAD-box_CS"/>
</dbReference>
<dbReference type="Pfam" id="PF00271">
    <property type="entry name" value="Helicase_C"/>
    <property type="match status" value="1"/>
</dbReference>
<feature type="domain" description="DEAD-box RNA helicase Q" evidence="12">
    <location>
        <begin position="598"/>
        <end position="626"/>
    </location>
</feature>
<dbReference type="PANTHER" id="PTHR43270:SF4">
    <property type="entry name" value="CARNOSINE DIPEPTIDASE 2, ISOFORM A"/>
    <property type="match status" value="1"/>
</dbReference>
<dbReference type="PROSITE" id="PS00039">
    <property type="entry name" value="DEAD_ATP_HELICASE"/>
    <property type="match status" value="1"/>
</dbReference>
<dbReference type="CDD" id="cd18787">
    <property type="entry name" value="SF2_C_DEAD"/>
    <property type="match status" value="1"/>
</dbReference>
<dbReference type="InterPro" id="IPR014001">
    <property type="entry name" value="Helicase_ATP-bd"/>
</dbReference>
<evidence type="ECO:0000259" key="10">
    <source>
        <dbReference type="PROSITE" id="PS51192"/>
    </source>
</evidence>
<accession>A0A915PR77</accession>
<evidence type="ECO:0000259" key="12">
    <source>
        <dbReference type="PROSITE" id="PS51195"/>
    </source>
</evidence>
<dbReference type="SUPFAM" id="SSF53187">
    <property type="entry name" value="Zn-dependent exopeptidases"/>
    <property type="match status" value="1"/>
</dbReference>
<evidence type="ECO:0000256" key="1">
    <source>
        <dbReference type="ARBA" id="ARBA00012552"/>
    </source>
</evidence>
<dbReference type="Gene3D" id="3.40.630.10">
    <property type="entry name" value="Zn peptidases"/>
    <property type="match status" value="1"/>
</dbReference>
<dbReference type="WBParaSite" id="sdigi.contig25.g2028.t1">
    <property type="protein sequence ID" value="sdigi.contig25.g2028.t1"/>
    <property type="gene ID" value="sdigi.contig25.g2028"/>
</dbReference>
<dbReference type="GO" id="GO:0008233">
    <property type="term" value="F:peptidase activity"/>
    <property type="evidence" value="ECO:0007669"/>
    <property type="project" value="UniProtKB-KW"/>
</dbReference>
<evidence type="ECO:0000256" key="8">
    <source>
        <dbReference type="PROSITE-ProRule" id="PRU00552"/>
    </source>
</evidence>
<dbReference type="Pfam" id="PF00270">
    <property type="entry name" value="DEAD"/>
    <property type="match status" value="1"/>
</dbReference>
<dbReference type="CDD" id="cd05676">
    <property type="entry name" value="M20_dipept_like_CNDP"/>
    <property type="match status" value="1"/>
</dbReference>
<dbReference type="InterPro" id="IPR002933">
    <property type="entry name" value="Peptidase_M20"/>
</dbReference>
<dbReference type="GO" id="GO:0003676">
    <property type="term" value="F:nucleic acid binding"/>
    <property type="evidence" value="ECO:0007669"/>
    <property type="project" value="InterPro"/>
</dbReference>
<evidence type="ECO:0000256" key="9">
    <source>
        <dbReference type="SAM" id="MobiDB-lite"/>
    </source>
</evidence>
<dbReference type="SMART" id="SM00490">
    <property type="entry name" value="HELICc"/>
    <property type="match status" value="1"/>
</dbReference>
<feature type="region of interest" description="Disordered" evidence="9">
    <location>
        <begin position="1258"/>
        <end position="1291"/>
    </location>
</feature>
<dbReference type="Pfam" id="PF01546">
    <property type="entry name" value="Peptidase_M20"/>
    <property type="match status" value="1"/>
</dbReference>
<dbReference type="SUPFAM" id="SSF52540">
    <property type="entry name" value="P-loop containing nucleoside triphosphate hydrolases"/>
    <property type="match status" value="1"/>
</dbReference>
<evidence type="ECO:0000256" key="7">
    <source>
        <dbReference type="ARBA" id="ARBA00022840"/>
    </source>
</evidence>
<feature type="compositionally biased region" description="Polar residues" evidence="9">
    <location>
        <begin position="1258"/>
        <end position="1270"/>
    </location>
</feature>
<sequence length="1415" mass="159967">MLLLLNDYLKQFKLKHFTLTKKVGCGEVDANERKFIERLREAVSIPSVSGHPQRRADVVRMVQWTKMQLENLGVKTELCDIGKETLLDGSEINLPPVLFGTLGDDKDKKTLLIYGHLDVQPAEKSDGWSTEPFSLIEKANPIFDGKLFGRGSTDDKGPIVAWLNALETLRKCEIPIPVNIKFCFEAMEESGSLGLEEALEKKKDTFLNDVSFTCISDSYWLGKTKPCISYGLRGLCYYFIEIIGCKQDLHSGVYGGSIYEPMSDLIWLMSQLTDVKGNIKIKGIMDLVAPVTDEERKLYEKLDFNVEDYRTDVGAVKLISDSKETILMNRWRNPTLSVHVLRTSNTAITSLFEVIHGFDSILMGLFVALVKGIVGASSVEDAKTVIPAKVIGKFSLRLVPNMKPATVDCLVVDHLNALWKTRGSPNHFEVKPLHSSIYWLSDFKDPHYQCGARAIQKVYGMEPDYIREGGSIPVTVTFQELTKSSVLLLPIGGSDDMAHSQDEKINLLNYIQGIKLLGVYILDPVGNDERFGVSVSQLPVRGARLGWLVATVAHDRTAFSQRHVTVAMQILLSLVVTFKINKDMAPVLRTVDVETDLLDFNSLMLNRTSLNALAKAGFTKPSPVQARAIPSGMLGLDLLVQAKSGTGKTMVFSLLAVENLNAQFGRPQVLIVAPTREIASQIVSYIRMLAPAVIHVGMFVGGNEKGVTEDIQKLKKSIHIVVGTTGRLCHLVRINALRLSYVRFFVLDEADKLMEDNFQREINYLFSALPPEKQVAVFSATYPYRLDATLTHYMRDVHLVRVDTDAQLLGVKQYVIVTRNETRKMNILLRLLLRLRYGQCIIFVNDHKKCEELCVDLQQAKFDALCISGSMPQTDRTKAIRQLKNSMVKLLVSTDLIARGIDAPGVNIVINYGSPLVLATYLHRIGRAGRFGTQGAAFTIISSDKELKLFSDFATEGKLRTKVLRMGQDWPSNLVYNDGFFNSSEDFHPYTGKNSDIQQDHYDDENEGNAYELVHFDSNKLLEVGEKLSKLYENDITLRERSKERIYSSQDLYNICKNMTSTEIPDILLRKLVTLKIRSPYNISLTKRNTLMTLRMGTINKHDEGINAAEKSCLDRLRCPLNSETNFTMPIDISISRYNTYCKKRRYLRNQILAVRKALCNKEWLQYAKICFGSAMRDDPFVICNFHKDSIIHLKAESKSNNIHGAQLESLGTKSNSVSDSEAHEFANFDGSLSKNLAKHQSDSRALTYPFDEKYTMSNLPSSSNLQELNSKSDEANRRKKNDTKYETSKELRTKLAKVKSKFSYELVLEMDKIREYTTSTEEPEICFMSTQTENGKNLLMTSSTQTDGSTSDIDQNSDRLNSYFFPLYIRHEINQFERYMKHLRRYDIFDNVRVVPQPSDCICLDTLHFDVFND</sequence>
<feature type="short sequence motif" description="Q motif" evidence="8">
    <location>
        <begin position="598"/>
        <end position="626"/>
    </location>
</feature>
<evidence type="ECO:0000256" key="5">
    <source>
        <dbReference type="ARBA" id="ARBA00022801"/>
    </source>
</evidence>
<name>A0A915PR77_9BILA</name>
<dbReference type="PANTHER" id="PTHR43270">
    <property type="entry name" value="BETA-ALA-HIS DIPEPTIDASE"/>
    <property type="match status" value="1"/>
</dbReference>
<dbReference type="PROSITE" id="PS51192">
    <property type="entry name" value="HELICASE_ATP_BIND_1"/>
    <property type="match status" value="1"/>
</dbReference>
<dbReference type="InterPro" id="IPR001650">
    <property type="entry name" value="Helicase_C-like"/>
</dbReference>
<dbReference type="EC" id="3.6.4.13" evidence="1"/>
<dbReference type="Gene3D" id="3.40.50.300">
    <property type="entry name" value="P-loop containing nucleotide triphosphate hydrolases"/>
    <property type="match status" value="2"/>
</dbReference>
<evidence type="ECO:0000259" key="11">
    <source>
        <dbReference type="PROSITE" id="PS51194"/>
    </source>
</evidence>
<protein>
    <recommendedName>
        <fullName evidence="1">RNA helicase</fullName>
        <ecNumber evidence="1">3.6.4.13</ecNumber>
    </recommendedName>
</protein>
<evidence type="ECO:0000313" key="13">
    <source>
        <dbReference type="Proteomes" id="UP000887581"/>
    </source>
</evidence>
<keyword evidence="2" id="KW-0645">Protease</keyword>
<dbReference type="InterPro" id="IPR014014">
    <property type="entry name" value="RNA_helicase_DEAD_Q_motif"/>
</dbReference>
<dbReference type="GO" id="GO:0006508">
    <property type="term" value="P:proteolysis"/>
    <property type="evidence" value="ECO:0007669"/>
    <property type="project" value="UniProtKB-KW"/>
</dbReference>